<reference evidence="1 2" key="1">
    <citation type="submission" date="2015-10" db="EMBL/GenBank/DDBJ databases">
        <authorList>
            <person name="Gilbert D.G."/>
        </authorList>
    </citation>
    <scope>NUCLEOTIDE SEQUENCE [LARGE SCALE GENOMIC DNA]</scope>
    <source>
        <strain evidence="1">FVVF132</strain>
    </source>
</reference>
<accession>A0A0Q3MGR0</accession>
<protein>
    <submittedName>
        <fullName evidence="1">Uncharacterized protein</fullName>
    </submittedName>
</protein>
<name>A0A0Q3MGR0_AMAAE</name>
<sequence length="123" mass="13399">MRGEAAAQSSGCRKCLRLSAEAGVHNGRDCTQCTLVEVLQQGLTCGGLSLPVMCKAMTTEGKNISQIYPQFYQENWKSLEGLEQNGPEHSYNFRRIWCDAKFVSVAEGNCYTSSSAALIALSP</sequence>
<dbReference type="Proteomes" id="UP000051836">
    <property type="component" value="Unassembled WGS sequence"/>
</dbReference>
<organism evidence="1 2">
    <name type="scientific">Amazona aestiva</name>
    <name type="common">Blue-fronted Amazon parrot</name>
    <dbReference type="NCBI Taxonomy" id="12930"/>
    <lineage>
        <taxon>Eukaryota</taxon>
        <taxon>Metazoa</taxon>
        <taxon>Chordata</taxon>
        <taxon>Craniata</taxon>
        <taxon>Vertebrata</taxon>
        <taxon>Euteleostomi</taxon>
        <taxon>Archelosauria</taxon>
        <taxon>Archosauria</taxon>
        <taxon>Dinosauria</taxon>
        <taxon>Saurischia</taxon>
        <taxon>Theropoda</taxon>
        <taxon>Coelurosauria</taxon>
        <taxon>Aves</taxon>
        <taxon>Neognathae</taxon>
        <taxon>Neoaves</taxon>
        <taxon>Telluraves</taxon>
        <taxon>Australaves</taxon>
        <taxon>Psittaciformes</taxon>
        <taxon>Psittacidae</taxon>
        <taxon>Amazona</taxon>
    </lineage>
</organism>
<gene>
    <name evidence="1" type="ORF">AAES_78380</name>
</gene>
<dbReference type="AlphaFoldDB" id="A0A0Q3MGR0"/>
<dbReference type="EMBL" id="LMAW01002226">
    <property type="protein sequence ID" value="KQK81661.1"/>
    <property type="molecule type" value="Genomic_DNA"/>
</dbReference>
<evidence type="ECO:0000313" key="2">
    <source>
        <dbReference type="Proteomes" id="UP000051836"/>
    </source>
</evidence>
<evidence type="ECO:0000313" key="1">
    <source>
        <dbReference type="EMBL" id="KQK81661.1"/>
    </source>
</evidence>
<keyword evidence="2" id="KW-1185">Reference proteome</keyword>
<proteinExistence type="predicted"/>
<comment type="caution">
    <text evidence="1">The sequence shown here is derived from an EMBL/GenBank/DDBJ whole genome shotgun (WGS) entry which is preliminary data.</text>
</comment>